<dbReference type="Pfam" id="PF13649">
    <property type="entry name" value="Methyltransf_25"/>
    <property type="match status" value="1"/>
</dbReference>
<gene>
    <name evidence="6" type="ORF">XVE_1969</name>
</gene>
<dbReference type="InterPro" id="IPR041698">
    <property type="entry name" value="Methyltransf_25"/>
</dbReference>
<keyword evidence="6" id="KW-0418">Kinase</keyword>
<feature type="domain" description="Methyltransferase" evidence="5">
    <location>
        <begin position="53"/>
        <end position="134"/>
    </location>
</feature>
<dbReference type="Gene3D" id="3.30.200.20">
    <property type="entry name" value="Phosphorylase Kinase, domain 1"/>
    <property type="match status" value="1"/>
</dbReference>
<evidence type="ECO:0000313" key="6">
    <source>
        <dbReference type="EMBL" id="EGD09723.1"/>
    </source>
</evidence>
<dbReference type="InterPro" id="IPR008266">
    <property type="entry name" value="Tyr_kinase_AS"/>
</dbReference>
<dbReference type="SUPFAM" id="SSF56112">
    <property type="entry name" value="Protein kinase-like (PK-like)"/>
    <property type="match status" value="1"/>
</dbReference>
<dbReference type="PANTHER" id="PTHR43464:SF19">
    <property type="entry name" value="UBIQUINONE BIOSYNTHESIS O-METHYLTRANSFERASE, MITOCHONDRIAL"/>
    <property type="match status" value="1"/>
</dbReference>
<keyword evidence="3" id="KW-0949">S-adenosyl-L-methionine</keyword>
<dbReference type="SUPFAM" id="SSF53335">
    <property type="entry name" value="S-adenosyl-L-methionine-dependent methyltransferases"/>
    <property type="match status" value="1"/>
</dbReference>
<organism evidence="6 7">
    <name type="scientific">Xanthomonas vesicatoria ATCC 35937</name>
    <dbReference type="NCBI Taxonomy" id="925775"/>
    <lineage>
        <taxon>Bacteria</taxon>
        <taxon>Pseudomonadati</taxon>
        <taxon>Pseudomonadota</taxon>
        <taxon>Gammaproteobacteria</taxon>
        <taxon>Lysobacterales</taxon>
        <taxon>Lysobacteraceae</taxon>
        <taxon>Xanthomonas</taxon>
    </lineage>
</organism>
<comment type="caution">
    <text evidence="6">The sequence shown here is derived from an EMBL/GenBank/DDBJ whole genome shotgun (WGS) entry which is preliminary data.</text>
</comment>
<feature type="coiled-coil region" evidence="4">
    <location>
        <begin position="488"/>
        <end position="522"/>
    </location>
</feature>
<keyword evidence="2 6" id="KW-0808">Transferase</keyword>
<dbReference type="eggNOG" id="COG2227">
    <property type="taxonomic scope" value="Bacteria"/>
</dbReference>
<accession>F0BCY4</accession>
<evidence type="ECO:0000259" key="5">
    <source>
        <dbReference type="Pfam" id="PF13649"/>
    </source>
</evidence>
<dbReference type="GO" id="GO:0008168">
    <property type="term" value="F:methyltransferase activity"/>
    <property type="evidence" value="ECO:0007669"/>
    <property type="project" value="UniProtKB-KW"/>
</dbReference>
<dbReference type="Gene3D" id="1.10.510.10">
    <property type="entry name" value="Transferase(Phosphotransferase) domain 1"/>
    <property type="match status" value="1"/>
</dbReference>
<dbReference type="PANTHER" id="PTHR43464">
    <property type="entry name" value="METHYLTRANSFERASE"/>
    <property type="match status" value="1"/>
</dbReference>
<name>F0BCY4_9XANT</name>
<dbReference type="PROSITE" id="PS00109">
    <property type="entry name" value="PROTEIN_KINASE_TYR"/>
    <property type="match status" value="1"/>
</dbReference>
<evidence type="ECO:0000256" key="1">
    <source>
        <dbReference type="ARBA" id="ARBA00022603"/>
    </source>
</evidence>
<reference evidence="6 7" key="1">
    <citation type="journal article" date="2011" name="BMC Genomics">
        <title>Comparative genomics reveals diversity among xanthomonads infecting tomato and pepper.</title>
        <authorList>
            <person name="Potnis N."/>
            <person name="Krasileva K."/>
            <person name="Chow V."/>
            <person name="Almeida N.F."/>
            <person name="Patil P.B."/>
            <person name="Ryan R.P."/>
            <person name="Sharlach M."/>
            <person name="Behlau F."/>
            <person name="Dow J.M."/>
            <person name="Momol M.T."/>
            <person name="White F.F."/>
            <person name="Preston J.F."/>
            <person name="Vinatzer B.A."/>
            <person name="Koebnik R."/>
            <person name="Setubal J.C."/>
            <person name="Norman D.J."/>
            <person name="Staskawicz B.J."/>
            <person name="Jones J.B."/>
        </authorList>
    </citation>
    <scope>NUCLEOTIDE SEQUENCE [LARGE SCALE GENOMIC DNA]</scope>
    <source>
        <strain evidence="6 7">ATCC 35937</strain>
    </source>
</reference>
<dbReference type="Gene3D" id="3.40.50.150">
    <property type="entry name" value="Vaccinia Virus protein VP39"/>
    <property type="match status" value="1"/>
</dbReference>
<evidence type="ECO:0000313" key="7">
    <source>
        <dbReference type="Proteomes" id="UP000003299"/>
    </source>
</evidence>
<evidence type="ECO:0000256" key="2">
    <source>
        <dbReference type="ARBA" id="ARBA00022679"/>
    </source>
</evidence>
<dbReference type="Proteomes" id="UP000003299">
    <property type="component" value="Unassembled WGS sequence"/>
</dbReference>
<dbReference type="AlphaFoldDB" id="F0BCY4"/>
<dbReference type="InterPro" id="IPR011009">
    <property type="entry name" value="Kinase-like_dom_sf"/>
</dbReference>
<sequence>MGALVAALPEKYQPIFAHPELSDGSSRGCEDRLLLIRQCAQRLQAALERPLRVLDLGCAQGFFSLNLAADGHTVHGVDFLDLNVNVCKALAAENPLFAASFEHGTVEDVIDRLEPGQYDLVLGLSVFHHLVHARGILSVSELCRKLSEKTAAGVFELALHEEPLYWAPSLPQDPAEILSSYAFLRLLSRQETHLSAVSRPLYFASSQFWYVDGIIGDFTSWTAESHAHGRGTHLQSRRYYFGPQVFVKRMTLAVEDRAEINLREFVNEVEFLSNPPLGYPAPRLIASLNDSRDLFLARSMMDGRLLSQAIDDGSAYDADEIIAQILEQLVLLERAGLYHNDVRCWNILITSEKRAVLIDYGAISNNAADCSWLEDLLFSFLITVKEILERRVVCSSPSREPALDFTTLPARYCNAFVALFGQNRSQLTFALLQQCLQQADAAPAPLPEWASIYRRLHDALLVYNARLSAVHIETEHHRVELAARGAAIEHFRESASKEQGRIQLLEQQIAASESRCQQLEEDSEKLAAWAKGLEAQAIASNRESEASAARVSGLESDRAAVAARIAELEQGVEERQRARELTESLTARAAELESDKAVLAARIEELEQELEERQRARELAELLAVDVARLTEERDVARTDALGIQRVVEQQEATNAALQARVAAQQQQMSHLENSREQDRNRVKELQADLSRSMQIATAAREHIRELELAVEVLEGQIDSLHASRSWRITAPLRLFTTRVLKRGDGNVAIVRNAPVPQLEVVATLDGSVPTPAEAAMDKRVAAVDQLGSRIRKSRK</sequence>
<evidence type="ECO:0000256" key="4">
    <source>
        <dbReference type="SAM" id="Coils"/>
    </source>
</evidence>
<dbReference type="eggNOG" id="COG0515">
    <property type="taxonomic scope" value="Bacteria"/>
</dbReference>
<dbReference type="GO" id="GO:0004672">
    <property type="term" value="F:protein kinase activity"/>
    <property type="evidence" value="ECO:0007669"/>
    <property type="project" value="InterPro"/>
</dbReference>
<feature type="coiled-coil region" evidence="4">
    <location>
        <begin position="575"/>
        <end position="724"/>
    </location>
</feature>
<dbReference type="InterPro" id="IPR029063">
    <property type="entry name" value="SAM-dependent_MTases_sf"/>
</dbReference>
<dbReference type="GO" id="GO:0032259">
    <property type="term" value="P:methylation"/>
    <property type="evidence" value="ECO:0007669"/>
    <property type="project" value="UniProtKB-KW"/>
</dbReference>
<dbReference type="EMBL" id="AEQV01000058">
    <property type="protein sequence ID" value="EGD09723.1"/>
    <property type="molecule type" value="Genomic_DNA"/>
</dbReference>
<keyword evidence="4" id="KW-0175">Coiled coil</keyword>
<proteinExistence type="predicted"/>
<evidence type="ECO:0000256" key="3">
    <source>
        <dbReference type="ARBA" id="ARBA00022691"/>
    </source>
</evidence>
<dbReference type="CDD" id="cd02440">
    <property type="entry name" value="AdoMet_MTases"/>
    <property type="match status" value="1"/>
</dbReference>
<protein>
    <submittedName>
        <fullName evidence="6">Methyltransferase/kinase domain</fullName>
    </submittedName>
</protein>
<keyword evidence="1 6" id="KW-0489">Methyltransferase</keyword>